<keyword evidence="2" id="KW-1185">Reference proteome</keyword>
<dbReference type="EMBL" id="JAPHNI010000767">
    <property type="protein sequence ID" value="KAJ8108315.1"/>
    <property type="molecule type" value="Genomic_DNA"/>
</dbReference>
<comment type="caution">
    <text evidence="1">The sequence shown here is derived from an EMBL/GenBank/DDBJ whole genome shotgun (WGS) entry which is preliminary data.</text>
</comment>
<name>A0ACC2HZJ9_9PLEO</name>
<accession>A0ACC2HZJ9</accession>
<gene>
    <name evidence="1" type="ORF">OPT61_g8259</name>
</gene>
<organism evidence="1 2">
    <name type="scientific">Boeremia exigua</name>
    <dbReference type="NCBI Taxonomy" id="749465"/>
    <lineage>
        <taxon>Eukaryota</taxon>
        <taxon>Fungi</taxon>
        <taxon>Dikarya</taxon>
        <taxon>Ascomycota</taxon>
        <taxon>Pezizomycotina</taxon>
        <taxon>Dothideomycetes</taxon>
        <taxon>Pleosporomycetidae</taxon>
        <taxon>Pleosporales</taxon>
        <taxon>Pleosporineae</taxon>
        <taxon>Didymellaceae</taxon>
        <taxon>Boeremia</taxon>
    </lineage>
</organism>
<evidence type="ECO:0000313" key="1">
    <source>
        <dbReference type="EMBL" id="KAJ8108315.1"/>
    </source>
</evidence>
<sequence length="258" mass="29983">MPRQILTLDQITNYGAQTNGEYASLMVNRSKKAQRSEHGRYCLFTDEDGFEAFWNKHHELTIRDGDRWVSIVSPDKGGLQLVRGSSFDEELRERNNRNSASRINPLDSPAMRRKAQREANRAARASRAVSMIEQGTQTEVVKTRTTTAEKWTQTCMSLDELRRFRDKKKNDAESLAQKLPQGLERACHLKEESEQRSDLIVRLIRASAKPDSIPVQRIALQRDDLDQQLREQLQQLQHWVNKKRTLDDKIARLIRMEK</sequence>
<proteinExistence type="predicted"/>
<reference evidence="1" key="1">
    <citation type="submission" date="2022-11" db="EMBL/GenBank/DDBJ databases">
        <title>Genome Sequence of Boeremia exigua.</title>
        <authorList>
            <person name="Buettner E."/>
        </authorList>
    </citation>
    <scope>NUCLEOTIDE SEQUENCE</scope>
    <source>
        <strain evidence="1">CU02</strain>
    </source>
</reference>
<evidence type="ECO:0000313" key="2">
    <source>
        <dbReference type="Proteomes" id="UP001153331"/>
    </source>
</evidence>
<dbReference type="Proteomes" id="UP001153331">
    <property type="component" value="Unassembled WGS sequence"/>
</dbReference>
<protein>
    <submittedName>
        <fullName evidence="1">Uncharacterized protein</fullName>
    </submittedName>
</protein>